<dbReference type="AlphaFoldDB" id="A0A239NMS8"/>
<feature type="transmembrane region" description="Helical" evidence="2">
    <location>
        <begin position="80"/>
        <end position="99"/>
    </location>
</feature>
<proteinExistence type="predicted"/>
<dbReference type="Pfam" id="PF12836">
    <property type="entry name" value="HHH_3"/>
    <property type="match status" value="1"/>
</dbReference>
<keyword evidence="2" id="KW-0812">Transmembrane</keyword>
<dbReference type="EMBL" id="FZPH01000009">
    <property type="protein sequence ID" value="SNT55932.1"/>
    <property type="molecule type" value="Genomic_DNA"/>
</dbReference>
<feature type="transmembrane region" description="Helical" evidence="2">
    <location>
        <begin position="20"/>
        <end position="43"/>
    </location>
</feature>
<evidence type="ECO:0000256" key="1">
    <source>
        <dbReference type="SAM" id="MobiDB-lite"/>
    </source>
</evidence>
<dbReference type="Gene3D" id="1.10.150.320">
    <property type="entry name" value="Photosystem II 12 kDa extrinsic protein"/>
    <property type="match status" value="1"/>
</dbReference>
<accession>A0A239NMS8</accession>
<feature type="region of interest" description="Disordered" evidence="1">
    <location>
        <begin position="235"/>
        <end position="255"/>
    </location>
</feature>
<sequence length="255" mass="27427">MSTAFDPGPARKLSWRVLHSLWLVLPVAGFGCLGSSALIYLGIRMKRRALWISGIAYLVVSTALFIVIGESEQDTALSNWAVGLWLVTWLAVILHAFAINPTWLRFKATYVPWHATPLAPPPGYPAFHPPYPPAQPTYPAAQPSYPPAQPSYPAPPPAQPAPPASAEPIDVNSATAAQLVTLPHFDHARALRAVAERERRGGFADVYAFSAALGLQPHEYVRILPLVRAIPVATAPPPQPHPPGPGGHAGRILDV</sequence>
<feature type="region of interest" description="Disordered" evidence="1">
    <location>
        <begin position="138"/>
        <end position="168"/>
    </location>
</feature>
<dbReference type="SUPFAM" id="SSF47781">
    <property type="entry name" value="RuvA domain 2-like"/>
    <property type="match status" value="1"/>
</dbReference>
<feature type="compositionally biased region" description="Pro residues" evidence="1">
    <location>
        <begin position="144"/>
        <end position="165"/>
    </location>
</feature>
<evidence type="ECO:0000313" key="4">
    <source>
        <dbReference type="Proteomes" id="UP000198362"/>
    </source>
</evidence>
<evidence type="ECO:0000256" key="2">
    <source>
        <dbReference type="SAM" id="Phobius"/>
    </source>
</evidence>
<dbReference type="OrthoDB" id="9790239at2"/>
<dbReference type="Proteomes" id="UP000198362">
    <property type="component" value="Unassembled WGS sequence"/>
</dbReference>
<dbReference type="InterPro" id="IPR010994">
    <property type="entry name" value="RuvA_2-like"/>
</dbReference>
<name>A0A239NMS8_9ACTN</name>
<keyword evidence="2" id="KW-1133">Transmembrane helix</keyword>
<keyword evidence="2" id="KW-0472">Membrane</keyword>
<dbReference type="RefSeq" id="WP_089252192.1">
    <property type="nucleotide sequence ID" value="NZ_FZPH01000009.1"/>
</dbReference>
<gene>
    <name evidence="3" type="ORF">SAMN05421812_109293</name>
</gene>
<reference evidence="3 4" key="1">
    <citation type="submission" date="2017-06" db="EMBL/GenBank/DDBJ databases">
        <authorList>
            <person name="Kim H.J."/>
            <person name="Triplett B.A."/>
        </authorList>
    </citation>
    <scope>NUCLEOTIDE SEQUENCE [LARGE SCALE GENOMIC DNA]</scope>
    <source>
        <strain evidence="3 4">CGMCC 4.5593</strain>
    </source>
</reference>
<keyword evidence="4" id="KW-1185">Reference proteome</keyword>
<protein>
    <submittedName>
        <fullName evidence="3">Helix-hairpin-helix motif-containing protein</fullName>
    </submittedName>
</protein>
<feature type="transmembrane region" description="Helical" evidence="2">
    <location>
        <begin position="50"/>
        <end position="68"/>
    </location>
</feature>
<organism evidence="3 4">
    <name type="scientific">Asanoa hainanensis</name>
    <dbReference type="NCBI Taxonomy" id="560556"/>
    <lineage>
        <taxon>Bacteria</taxon>
        <taxon>Bacillati</taxon>
        <taxon>Actinomycetota</taxon>
        <taxon>Actinomycetes</taxon>
        <taxon>Micromonosporales</taxon>
        <taxon>Micromonosporaceae</taxon>
        <taxon>Asanoa</taxon>
    </lineage>
</organism>
<evidence type="ECO:0000313" key="3">
    <source>
        <dbReference type="EMBL" id="SNT55932.1"/>
    </source>
</evidence>
<feature type="compositionally biased region" description="Pro residues" evidence="1">
    <location>
        <begin position="235"/>
        <end position="245"/>
    </location>
</feature>